<proteinExistence type="predicted"/>
<keyword evidence="2 6" id="KW-0812">Transmembrane</keyword>
<evidence type="ECO:0000256" key="5">
    <source>
        <dbReference type="ARBA" id="ARBA00023136"/>
    </source>
</evidence>
<evidence type="ECO:0000256" key="1">
    <source>
        <dbReference type="ARBA" id="ARBA00004477"/>
    </source>
</evidence>
<dbReference type="EMBL" id="CP093349">
    <property type="protein sequence ID" value="WOH10323.1"/>
    <property type="molecule type" value="Genomic_DNA"/>
</dbReference>
<dbReference type="AlphaFoldDB" id="A0AAF0XLL0"/>
<accession>A0AAF0XLL0</accession>
<dbReference type="PANTHER" id="PTHR33727">
    <property type="entry name" value="OS07G0446900 PROTEIN"/>
    <property type="match status" value="1"/>
</dbReference>
<comment type="subcellular location">
    <subcellularLocation>
        <location evidence="1">Endoplasmic reticulum membrane</location>
        <topology evidence="1">Multi-pass membrane protein</topology>
    </subcellularLocation>
</comment>
<dbReference type="PANTHER" id="PTHR33727:SF5">
    <property type="entry name" value="PROTEIN, PUTATIVE (DUF3317)-RELATED"/>
    <property type="match status" value="1"/>
</dbReference>
<evidence type="ECO:0000256" key="4">
    <source>
        <dbReference type="ARBA" id="ARBA00022989"/>
    </source>
</evidence>
<reference evidence="7" key="2">
    <citation type="submission" date="2022-03" db="EMBL/GenBank/DDBJ databases">
        <title>Draft title - Genomic analysis of global carrot germplasm unveils the trajectory of domestication and the origin of high carotenoid orange carrot.</title>
        <authorList>
            <person name="Iorizzo M."/>
            <person name="Ellison S."/>
            <person name="Senalik D."/>
            <person name="Macko-Podgorni A."/>
            <person name="Grzebelus D."/>
            <person name="Bostan H."/>
            <person name="Rolling W."/>
            <person name="Curaba J."/>
            <person name="Simon P."/>
        </authorList>
    </citation>
    <scope>NUCLEOTIDE SEQUENCE</scope>
    <source>
        <tissue evidence="7">Leaf</tissue>
    </source>
</reference>
<evidence type="ECO:0000313" key="7">
    <source>
        <dbReference type="EMBL" id="WOH10323.1"/>
    </source>
</evidence>
<protein>
    <recommendedName>
        <fullName evidence="9">Small subunit of serine palmitoyltransferase</fullName>
    </recommendedName>
</protein>
<name>A0AAF0XLL0_DAUCS</name>
<evidence type="ECO:0008006" key="9">
    <source>
        <dbReference type="Google" id="ProtNLM"/>
    </source>
</evidence>
<evidence type="ECO:0000256" key="2">
    <source>
        <dbReference type="ARBA" id="ARBA00022692"/>
    </source>
</evidence>
<dbReference type="Pfam" id="PF11779">
    <property type="entry name" value="SPT_ssu-like"/>
    <property type="match status" value="1"/>
</dbReference>
<sequence length="56" mass="7039">MNWVQRKIYLYNVTFGLYMLDWWERCLFNTIVLVLMWFMCYNGIRFFSQLGSRHFS</sequence>
<organism evidence="7 8">
    <name type="scientific">Daucus carota subsp. sativus</name>
    <name type="common">Carrot</name>
    <dbReference type="NCBI Taxonomy" id="79200"/>
    <lineage>
        <taxon>Eukaryota</taxon>
        <taxon>Viridiplantae</taxon>
        <taxon>Streptophyta</taxon>
        <taxon>Embryophyta</taxon>
        <taxon>Tracheophyta</taxon>
        <taxon>Spermatophyta</taxon>
        <taxon>Magnoliopsida</taxon>
        <taxon>eudicotyledons</taxon>
        <taxon>Gunneridae</taxon>
        <taxon>Pentapetalae</taxon>
        <taxon>asterids</taxon>
        <taxon>campanulids</taxon>
        <taxon>Apiales</taxon>
        <taxon>Apiaceae</taxon>
        <taxon>Apioideae</taxon>
        <taxon>Scandiceae</taxon>
        <taxon>Daucinae</taxon>
        <taxon>Daucus</taxon>
        <taxon>Daucus sect. Daucus</taxon>
    </lineage>
</organism>
<feature type="transmembrane region" description="Helical" evidence="6">
    <location>
        <begin position="27"/>
        <end position="47"/>
    </location>
</feature>
<reference evidence="7" key="1">
    <citation type="journal article" date="2016" name="Nat. Genet.">
        <title>A high-quality carrot genome assembly provides new insights into carotenoid accumulation and asterid genome evolution.</title>
        <authorList>
            <person name="Iorizzo M."/>
            <person name="Ellison S."/>
            <person name="Senalik D."/>
            <person name="Zeng P."/>
            <person name="Satapoomin P."/>
            <person name="Huang J."/>
            <person name="Bowman M."/>
            <person name="Iovene M."/>
            <person name="Sanseverino W."/>
            <person name="Cavagnaro P."/>
            <person name="Yildiz M."/>
            <person name="Macko-Podgorni A."/>
            <person name="Moranska E."/>
            <person name="Grzebelus E."/>
            <person name="Grzebelus D."/>
            <person name="Ashrafi H."/>
            <person name="Zheng Z."/>
            <person name="Cheng S."/>
            <person name="Spooner D."/>
            <person name="Van Deynze A."/>
            <person name="Simon P."/>
        </authorList>
    </citation>
    <scope>NUCLEOTIDE SEQUENCE</scope>
    <source>
        <tissue evidence="7">Leaf</tissue>
    </source>
</reference>
<keyword evidence="8" id="KW-1185">Reference proteome</keyword>
<dbReference type="Proteomes" id="UP000077755">
    <property type="component" value="Chromosome 7"/>
</dbReference>
<evidence type="ECO:0000256" key="6">
    <source>
        <dbReference type="SAM" id="Phobius"/>
    </source>
</evidence>
<dbReference type="GO" id="GO:0005789">
    <property type="term" value="C:endoplasmic reticulum membrane"/>
    <property type="evidence" value="ECO:0007669"/>
    <property type="project" value="UniProtKB-SubCell"/>
</dbReference>
<keyword evidence="5 6" id="KW-0472">Membrane</keyword>
<keyword evidence="4 6" id="KW-1133">Transmembrane helix</keyword>
<evidence type="ECO:0000256" key="3">
    <source>
        <dbReference type="ARBA" id="ARBA00022824"/>
    </source>
</evidence>
<evidence type="ECO:0000313" key="8">
    <source>
        <dbReference type="Proteomes" id="UP000077755"/>
    </source>
</evidence>
<gene>
    <name evidence="7" type="ORF">DCAR_0729790</name>
</gene>
<keyword evidence="3" id="KW-0256">Endoplasmic reticulum</keyword>
<dbReference type="InterPro" id="IPR024512">
    <property type="entry name" value="Ser_palmitoyltrfase_ssu-like"/>
</dbReference>